<feature type="transmembrane region" description="Helical" evidence="2">
    <location>
        <begin position="21"/>
        <end position="43"/>
    </location>
</feature>
<organism evidence="3 4">
    <name type="scientific">Nocardioides immobilis</name>
    <dbReference type="NCBI Taxonomy" id="2049295"/>
    <lineage>
        <taxon>Bacteria</taxon>
        <taxon>Bacillati</taxon>
        <taxon>Actinomycetota</taxon>
        <taxon>Actinomycetes</taxon>
        <taxon>Propionibacteriales</taxon>
        <taxon>Nocardioidaceae</taxon>
        <taxon>Nocardioides</taxon>
    </lineage>
</organism>
<name>A0A417Y570_9ACTN</name>
<keyword evidence="2" id="KW-1133">Transmembrane helix</keyword>
<feature type="compositionally biased region" description="Polar residues" evidence="1">
    <location>
        <begin position="87"/>
        <end position="100"/>
    </location>
</feature>
<reference evidence="3 4" key="1">
    <citation type="submission" date="2018-09" db="EMBL/GenBank/DDBJ databases">
        <title>Genome sequencing of Nocardioides immobilis CCTCC AB 2017083 for comparison to Nocardioides silvaticus.</title>
        <authorList>
            <person name="Li C."/>
            <person name="Wang G."/>
        </authorList>
    </citation>
    <scope>NUCLEOTIDE SEQUENCE [LARGE SCALE GENOMIC DNA]</scope>
    <source>
        <strain evidence="3 4">CCTCC AB 2017083</strain>
    </source>
</reference>
<dbReference type="AlphaFoldDB" id="A0A417Y570"/>
<accession>A0A417Y570</accession>
<comment type="caution">
    <text evidence="3">The sequence shown here is derived from an EMBL/GenBank/DDBJ whole genome shotgun (WGS) entry which is preliminary data.</text>
</comment>
<keyword evidence="4" id="KW-1185">Reference proteome</keyword>
<dbReference type="RefSeq" id="WP_118923649.1">
    <property type="nucleotide sequence ID" value="NZ_QXGH01000011.1"/>
</dbReference>
<protein>
    <submittedName>
        <fullName evidence="3">Uncharacterized protein</fullName>
    </submittedName>
</protein>
<keyword evidence="2" id="KW-0472">Membrane</keyword>
<gene>
    <name evidence="3" type="ORF">D0Z08_05910</name>
</gene>
<dbReference type="EMBL" id="QXGH01000011">
    <property type="protein sequence ID" value="RHW27832.1"/>
    <property type="molecule type" value="Genomic_DNA"/>
</dbReference>
<evidence type="ECO:0000256" key="2">
    <source>
        <dbReference type="SAM" id="Phobius"/>
    </source>
</evidence>
<evidence type="ECO:0000256" key="1">
    <source>
        <dbReference type="SAM" id="MobiDB-lite"/>
    </source>
</evidence>
<proteinExistence type="predicted"/>
<evidence type="ECO:0000313" key="4">
    <source>
        <dbReference type="Proteomes" id="UP000283644"/>
    </source>
</evidence>
<sequence length="597" mass="59836">MSGCSTRRPRLLSRREPDERGATAVLVALITTLVLLTISAFAIDLGMQRAGARDMQAVADLVALDMGRLIDGRTRAEIEAGDGDKPSASTQLSWSLSNNDDNTVGDTPTIAAFWVEVDEDGDFPEAGGIPVQVAAGEAPNGVVVRAGTDVAFAFAGVTGVPSGDVERSAVATAEESACFSIGSYAARLNTSNSALLNAILGGILGGGINLNAVSYQGLLTADVSLLDIALELGLGSVDELLSSNINAGTLLIAAANVLQADGGVSDVNVLNMVAAQLGGPSINVGDLVSAEPGSGAAETATINVLDLLAGTVLIANGTNAISIPGLTANLPLLGTNLTTSLSLIEKARTRCGRRGGTAETAQVALSIDGSPVSMPSVLGLSVSADTEVALSVASARGTLTDIICGSETPSDPSGEDVQVTSGVAGASIYSRVAVSGTVAGSGALGGLLNGLTSLLGSVVSVQINGTVGLRVSTGDPSTVKTAQIRVPNNPSDWDEPIELGSGDLGINTASVTTVPNPPVLTITAKNILGLNVSLNAGQIAGIITNLTSSLTSQVLNPVVTSVNDTLLSPLFDLLGVSVGGADVWGQRPYCSNPVLVG</sequence>
<evidence type="ECO:0000313" key="3">
    <source>
        <dbReference type="EMBL" id="RHW27832.1"/>
    </source>
</evidence>
<feature type="region of interest" description="Disordered" evidence="1">
    <location>
        <begin position="77"/>
        <end position="100"/>
    </location>
</feature>
<keyword evidence="2" id="KW-0812">Transmembrane</keyword>
<dbReference type="Proteomes" id="UP000283644">
    <property type="component" value="Unassembled WGS sequence"/>
</dbReference>
<dbReference type="OrthoDB" id="3780094at2"/>